<feature type="non-terminal residue" evidence="2">
    <location>
        <position position="328"/>
    </location>
</feature>
<dbReference type="AlphaFoldDB" id="V9DUA1"/>
<evidence type="ECO:0000256" key="1">
    <source>
        <dbReference type="SAM" id="MobiDB-lite"/>
    </source>
</evidence>
<comment type="caution">
    <text evidence="2">The sequence shown here is derived from an EMBL/GenBank/DDBJ whole genome shotgun (WGS) entry which is preliminary data.</text>
</comment>
<dbReference type="Proteomes" id="UP000018721">
    <property type="component" value="Unassembled WGS sequence"/>
</dbReference>
<name>V9DUA1_PHYNI</name>
<proteinExistence type="predicted"/>
<reference evidence="2 3" key="1">
    <citation type="submission" date="2013-11" db="EMBL/GenBank/DDBJ databases">
        <title>The Genome Sequence of Phytophthora parasitica P1569.</title>
        <authorList>
            <consortium name="The Broad Institute Genomics Platform"/>
            <person name="Russ C."/>
            <person name="Tyler B."/>
            <person name="Panabieres F."/>
            <person name="Shan W."/>
            <person name="Tripathy S."/>
            <person name="Grunwald N."/>
            <person name="Machado M."/>
            <person name="Johnson C.S."/>
            <person name="Arredondo F."/>
            <person name="Hong C."/>
            <person name="Coffey M."/>
            <person name="Young S.K."/>
            <person name="Zeng Q."/>
            <person name="Gargeya S."/>
            <person name="Fitzgerald M."/>
            <person name="Abouelleil A."/>
            <person name="Alvarado L."/>
            <person name="Chapman S.B."/>
            <person name="Gainer-Dewar J."/>
            <person name="Goldberg J."/>
            <person name="Griggs A."/>
            <person name="Gujja S."/>
            <person name="Hansen M."/>
            <person name="Howarth C."/>
            <person name="Imamovic A."/>
            <person name="Ireland A."/>
            <person name="Larimer J."/>
            <person name="McCowan C."/>
            <person name="Murphy C."/>
            <person name="Pearson M."/>
            <person name="Poon T.W."/>
            <person name="Priest M."/>
            <person name="Roberts A."/>
            <person name="Saif S."/>
            <person name="Shea T."/>
            <person name="Sykes S."/>
            <person name="Wortman J."/>
            <person name="Nusbaum C."/>
            <person name="Birren B."/>
        </authorList>
    </citation>
    <scope>NUCLEOTIDE SEQUENCE [LARGE SCALE GENOMIC DNA]</scope>
    <source>
        <strain evidence="2 3">P1569</strain>
    </source>
</reference>
<keyword evidence="3" id="KW-1185">Reference proteome</keyword>
<evidence type="ECO:0000313" key="3">
    <source>
        <dbReference type="Proteomes" id="UP000018721"/>
    </source>
</evidence>
<feature type="non-terminal residue" evidence="2">
    <location>
        <position position="1"/>
    </location>
</feature>
<protein>
    <submittedName>
        <fullName evidence="2">Uncharacterized protein</fullName>
    </submittedName>
</protein>
<feature type="compositionally biased region" description="Basic residues" evidence="1">
    <location>
        <begin position="140"/>
        <end position="155"/>
    </location>
</feature>
<feature type="compositionally biased region" description="Low complexity" evidence="1">
    <location>
        <begin position="221"/>
        <end position="242"/>
    </location>
</feature>
<sequence>SVLASELRESTTSLKAAQAEVAHLAAAIKHKNGRLRTLNDNYERRLRVADTTITTHTAELSHLQDRVSSFDRDLQKASQPAQAATSQRDQARAAHIATREYLYVYVFRRRTDLSLVSQRIVSQQLAIPSLGWKSELTKSRSPRRRVRISSPRSRRFNKERDALAVQRDELLGQLGERFMEITDLRAERDQAQEKLFNIASLLPSAPGHKRARYESESPIPSARGSKAARSTSSSSPASVSSRVPAFGSSIEVLSAVAAGRTAERLILPLVLLVIFLDLSDRPPRLAAEVLRRPLQLRRRTCILTATRVLLANPVQLMFLTPTPRGVTV</sequence>
<feature type="region of interest" description="Disordered" evidence="1">
    <location>
        <begin position="207"/>
        <end position="242"/>
    </location>
</feature>
<feature type="region of interest" description="Disordered" evidence="1">
    <location>
        <begin position="140"/>
        <end position="159"/>
    </location>
</feature>
<dbReference type="EMBL" id="ANIZ01004314">
    <property type="protein sequence ID" value="ETI30226.1"/>
    <property type="molecule type" value="Genomic_DNA"/>
</dbReference>
<organism evidence="2 3">
    <name type="scientific">Phytophthora nicotianae P1569</name>
    <dbReference type="NCBI Taxonomy" id="1317065"/>
    <lineage>
        <taxon>Eukaryota</taxon>
        <taxon>Sar</taxon>
        <taxon>Stramenopiles</taxon>
        <taxon>Oomycota</taxon>
        <taxon>Peronosporomycetes</taxon>
        <taxon>Peronosporales</taxon>
        <taxon>Peronosporaceae</taxon>
        <taxon>Phytophthora</taxon>
    </lineage>
</organism>
<evidence type="ECO:0000313" key="2">
    <source>
        <dbReference type="EMBL" id="ETI30226.1"/>
    </source>
</evidence>
<accession>V9DUA1</accession>
<gene>
    <name evidence="2" type="ORF">F443_22655</name>
</gene>
<dbReference type="HOGENOM" id="CLU_848865_0_0_1"/>